<evidence type="ECO:0000256" key="1">
    <source>
        <dbReference type="ARBA" id="ARBA00000870"/>
    </source>
</evidence>
<dbReference type="GO" id="GO:0008237">
    <property type="term" value="F:metallopeptidase activity"/>
    <property type="evidence" value="ECO:0007669"/>
    <property type="project" value="UniProtKB-KW"/>
</dbReference>
<dbReference type="EMBL" id="SMAN01000002">
    <property type="protein sequence ID" value="TCT26486.1"/>
    <property type="molecule type" value="Genomic_DNA"/>
</dbReference>
<dbReference type="InterPro" id="IPR001261">
    <property type="entry name" value="ArgE/DapE_CS"/>
</dbReference>
<proteinExistence type="inferred from homology"/>
<evidence type="ECO:0000256" key="6">
    <source>
        <dbReference type="ARBA" id="ARBA00022670"/>
    </source>
</evidence>
<feature type="active site" evidence="11 12">
    <location>
        <position position="81"/>
    </location>
</feature>
<comment type="caution">
    <text evidence="15">The sequence shown here is derived from an EMBL/GenBank/DDBJ whole genome shotgun (WGS) entry which is preliminary data.</text>
</comment>
<evidence type="ECO:0000256" key="3">
    <source>
        <dbReference type="ARBA" id="ARBA00009692"/>
    </source>
</evidence>
<feature type="binding site" evidence="11 13">
    <location>
        <position position="79"/>
    </location>
    <ligand>
        <name>Zn(2+)</name>
        <dbReference type="ChEBI" id="CHEBI:29105"/>
        <label>1</label>
    </ligand>
</feature>
<feature type="binding site" evidence="11 13">
    <location>
        <position position="177"/>
    </location>
    <ligand>
        <name>Zn(2+)</name>
        <dbReference type="ChEBI" id="CHEBI:29105"/>
        <label>2</label>
    </ligand>
</feature>
<evidence type="ECO:0000256" key="5">
    <source>
        <dbReference type="ARBA" id="ARBA00022490"/>
    </source>
</evidence>
<dbReference type="NCBIfam" id="NF009920">
    <property type="entry name" value="PRK13381.1"/>
    <property type="match status" value="1"/>
</dbReference>
<dbReference type="InterPro" id="IPR002933">
    <property type="entry name" value="Peptidase_M20"/>
</dbReference>
<feature type="binding site" evidence="11 13">
    <location>
        <position position="199"/>
    </location>
    <ligand>
        <name>Zn(2+)</name>
        <dbReference type="ChEBI" id="CHEBI:29105"/>
        <label>1</label>
    </ligand>
</feature>
<dbReference type="Gene3D" id="3.40.630.10">
    <property type="entry name" value="Zn peptidases"/>
    <property type="match status" value="1"/>
</dbReference>
<comment type="catalytic activity">
    <reaction evidence="1 11">
        <text>Release of the N-terminal residue from a tripeptide.</text>
        <dbReference type="EC" id="3.4.11.4"/>
    </reaction>
</comment>
<evidence type="ECO:0000256" key="13">
    <source>
        <dbReference type="PIRSR" id="PIRSR037215-2"/>
    </source>
</evidence>
<dbReference type="AlphaFoldDB" id="A0A4V2V2U7"/>
<dbReference type="PROSITE" id="PS00759">
    <property type="entry name" value="ARGE_DAPE_CPG2_2"/>
    <property type="match status" value="1"/>
</dbReference>
<dbReference type="PIRSF" id="PIRSF037215">
    <property type="entry name" value="Peptidase_M20B"/>
    <property type="match status" value="1"/>
</dbReference>
<feature type="binding site" evidence="11 13">
    <location>
        <position position="142"/>
    </location>
    <ligand>
        <name>Zn(2+)</name>
        <dbReference type="ChEBI" id="CHEBI:29105"/>
        <label>1</label>
    </ligand>
</feature>
<dbReference type="PANTHER" id="PTHR42994:SF1">
    <property type="entry name" value="PEPTIDASE T"/>
    <property type="match status" value="1"/>
</dbReference>
<dbReference type="HAMAP" id="MF_00550">
    <property type="entry name" value="Aminopeptidase_M20"/>
    <property type="match status" value="1"/>
</dbReference>
<evidence type="ECO:0000256" key="10">
    <source>
        <dbReference type="ARBA" id="ARBA00023049"/>
    </source>
</evidence>
<keyword evidence="10 11" id="KW-0482">Metalloprotease</keyword>
<dbReference type="NCBIfam" id="TIGR01882">
    <property type="entry name" value="peptidase-T"/>
    <property type="match status" value="1"/>
</dbReference>
<evidence type="ECO:0000256" key="2">
    <source>
        <dbReference type="ARBA" id="ARBA00004496"/>
    </source>
</evidence>
<dbReference type="EC" id="3.4.11.4" evidence="11"/>
<keyword evidence="16" id="KW-1185">Reference proteome</keyword>
<evidence type="ECO:0000313" key="15">
    <source>
        <dbReference type="EMBL" id="TCT26486.1"/>
    </source>
</evidence>
<evidence type="ECO:0000256" key="4">
    <source>
        <dbReference type="ARBA" id="ARBA00022438"/>
    </source>
</evidence>
<gene>
    <name evidence="11" type="primary">pepT</name>
    <name evidence="15" type="ORF">EDD68_102188</name>
</gene>
<evidence type="ECO:0000256" key="7">
    <source>
        <dbReference type="ARBA" id="ARBA00022723"/>
    </source>
</evidence>
<organism evidence="15 16">
    <name type="scientific">Melghiribacillus thermohalophilus</name>
    <dbReference type="NCBI Taxonomy" id="1324956"/>
    <lineage>
        <taxon>Bacteria</taxon>
        <taxon>Bacillati</taxon>
        <taxon>Bacillota</taxon>
        <taxon>Bacilli</taxon>
        <taxon>Bacillales</taxon>
        <taxon>Bacillaceae</taxon>
        <taxon>Melghiribacillus</taxon>
    </lineage>
</organism>
<keyword evidence="6 11" id="KW-0645">Protease</keyword>
<sequence length="411" mass="46034">MKHDLIHRLIKYARVDTQSNPDNETCPSSDGQWDLARMLVDELKAIGMEDVTMDDNCYVMATLPANTDRDIPTIGFLAHLDTATDFTGKNVNPQIVENYDGNDIVLNEERQVILSPNDFPALLNYKGHTLMTTDGTTLLGADNKAGIAEIMTAMEYLIQHPEIKHGTIRVAFTPDEEIGRGPHKFDVDAFGAKYAYTVDGGPLGELQFESFHAAGAAITIKGTNVHPGTAKGKMVNSIKMGMELNDRLPAEEAPEYTEGYEGFFHLLSFKGDVEETKLQYIIRDHDRDKFNEKKALMEQAVASLQEKYGRERIQFEMKDQYYNMKEKIEPVFHIVEIAKQAMENLDIEPDIKPIRGGTDGSQLSYMGLPTPNIFTGGENFHGKFEFISADVMVQAVQVIVEIVKGFEQRGE</sequence>
<keyword evidence="4 11" id="KW-0031">Aminopeptidase</keyword>
<comment type="function">
    <text evidence="11">Cleaves the N-terminal amino acid of tripeptides.</text>
</comment>
<feature type="active site" description="Proton acceptor" evidence="11 12">
    <location>
        <position position="176"/>
    </location>
</feature>
<reference evidence="15 16" key="1">
    <citation type="submission" date="2019-03" db="EMBL/GenBank/DDBJ databases">
        <title>Genomic Encyclopedia of Type Strains, Phase IV (KMG-IV): sequencing the most valuable type-strain genomes for metagenomic binning, comparative biology and taxonomic classification.</title>
        <authorList>
            <person name="Goeker M."/>
        </authorList>
    </citation>
    <scope>NUCLEOTIDE SEQUENCE [LARGE SCALE GENOMIC DNA]</scope>
    <source>
        <strain evidence="15 16">DSM 25894</strain>
    </source>
</reference>
<evidence type="ECO:0000313" key="16">
    <source>
        <dbReference type="Proteomes" id="UP000294650"/>
    </source>
</evidence>
<accession>A0A4V2V2U7</accession>
<dbReference type="Pfam" id="PF01546">
    <property type="entry name" value="Peptidase_M20"/>
    <property type="match status" value="1"/>
</dbReference>
<evidence type="ECO:0000256" key="12">
    <source>
        <dbReference type="PIRSR" id="PIRSR037215-1"/>
    </source>
</evidence>
<protein>
    <recommendedName>
        <fullName evidence="11">Peptidase T</fullName>
        <ecNumber evidence="11">3.4.11.4</ecNumber>
    </recommendedName>
    <alternativeName>
        <fullName evidence="11">Aminotripeptidase</fullName>
        <shortName evidence="11">Tripeptidase</shortName>
    </alternativeName>
    <alternativeName>
        <fullName evidence="11">Tripeptide aminopeptidase</fullName>
    </alternativeName>
</protein>
<dbReference type="SUPFAM" id="SSF53187">
    <property type="entry name" value="Zn-dependent exopeptidases"/>
    <property type="match status" value="1"/>
</dbReference>
<comment type="cofactor">
    <cofactor evidence="11 13">
        <name>Zn(2+)</name>
        <dbReference type="ChEBI" id="CHEBI:29105"/>
    </cofactor>
    <text evidence="11 13">Binds 2 Zn(2+) ions per subunit.</text>
</comment>
<keyword evidence="8 11" id="KW-0378">Hydrolase</keyword>
<dbReference type="PANTHER" id="PTHR42994">
    <property type="entry name" value="PEPTIDASE T"/>
    <property type="match status" value="1"/>
</dbReference>
<keyword evidence="5 11" id="KW-0963">Cytoplasm</keyword>
<dbReference type="CDD" id="cd03892">
    <property type="entry name" value="M20_peptT"/>
    <property type="match status" value="1"/>
</dbReference>
<dbReference type="FunFam" id="3.30.70.360:FF:000002">
    <property type="entry name" value="Peptidase T"/>
    <property type="match status" value="1"/>
</dbReference>
<dbReference type="InterPro" id="IPR011650">
    <property type="entry name" value="Peptidase_M20_dimer"/>
</dbReference>
<keyword evidence="7 11" id="KW-0479">Metal-binding</keyword>
<evidence type="ECO:0000256" key="11">
    <source>
        <dbReference type="HAMAP-Rule" id="MF_00550"/>
    </source>
</evidence>
<comment type="similarity">
    <text evidence="3 11">Belongs to the peptidase M20B family.</text>
</comment>
<dbReference type="RefSeq" id="WP_132370840.1">
    <property type="nucleotide sequence ID" value="NZ_SMAN01000002.1"/>
</dbReference>
<dbReference type="GO" id="GO:0008270">
    <property type="term" value="F:zinc ion binding"/>
    <property type="evidence" value="ECO:0007669"/>
    <property type="project" value="UniProtKB-UniRule"/>
</dbReference>
<dbReference type="GO" id="GO:0045148">
    <property type="term" value="F:tripeptide aminopeptidase activity"/>
    <property type="evidence" value="ECO:0007669"/>
    <property type="project" value="UniProtKB-UniRule"/>
</dbReference>
<dbReference type="SUPFAM" id="SSF55031">
    <property type="entry name" value="Bacterial exopeptidase dimerisation domain"/>
    <property type="match status" value="1"/>
</dbReference>
<comment type="subcellular location">
    <subcellularLocation>
        <location evidence="2 11">Cytoplasm</location>
    </subcellularLocation>
</comment>
<dbReference type="Gene3D" id="3.30.70.360">
    <property type="match status" value="1"/>
</dbReference>
<dbReference type="OrthoDB" id="9804934at2"/>
<feature type="domain" description="Peptidase M20 dimerisation" evidence="14">
    <location>
        <begin position="210"/>
        <end position="308"/>
    </location>
</feature>
<evidence type="ECO:0000259" key="14">
    <source>
        <dbReference type="Pfam" id="PF07687"/>
    </source>
</evidence>
<feature type="binding site" evidence="11 13">
    <location>
        <position position="142"/>
    </location>
    <ligand>
        <name>Zn(2+)</name>
        <dbReference type="ChEBI" id="CHEBI:29105"/>
        <label>2</label>
    </ligand>
</feature>
<dbReference type="PROSITE" id="PS00758">
    <property type="entry name" value="ARGE_DAPE_CPG2_1"/>
    <property type="match status" value="1"/>
</dbReference>
<dbReference type="GO" id="GO:0043171">
    <property type="term" value="P:peptide catabolic process"/>
    <property type="evidence" value="ECO:0007669"/>
    <property type="project" value="UniProtKB-UniRule"/>
</dbReference>
<dbReference type="Proteomes" id="UP000294650">
    <property type="component" value="Unassembled WGS sequence"/>
</dbReference>
<dbReference type="InterPro" id="IPR010161">
    <property type="entry name" value="Peptidase_M20B"/>
</dbReference>
<dbReference type="NCBIfam" id="NF003976">
    <property type="entry name" value="PRK05469.1"/>
    <property type="match status" value="1"/>
</dbReference>
<dbReference type="GO" id="GO:0006508">
    <property type="term" value="P:proteolysis"/>
    <property type="evidence" value="ECO:0007669"/>
    <property type="project" value="UniProtKB-UniRule"/>
</dbReference>
<dbReference type="Pfam" id="PF07687">
    <property type="entry name" value="M20_dimer"/>
    <property type="match status" value="1"/>
</dbReference>
<evidence type="ECO:0000256" key="8">
    <source>
        <dbReference type="ARBA" id="ARBA00022801"/>
    </source>
</evidence>
<dbReference type="InterPro" id="IPR036264">
    <property type="entry name" value="Bact_exopeptidase_dim_dom"/>
</dbReference>
<feature type="binding site" evidence="11 13">
    <location>
        <position position="381"/>
    </location>
    <ligand>
        <name>Zn(2+)</name>
        <dbReference type="ChEBI" id="CHEBI:29105"/>
        <label>2</label>
    </ligand>
</feature>
<evidence type="ECO:0000256" key="9">
    <source>
        <dbReference type="ARBA" id="ARBA00022833"/>
    </source>
</evidence>
<name>A0A4V2V2U7_9BACI</name>
<dbReference type="GO" id="GO:0005829">
    <property type="term" value="C:cytosol"/>
    <property type="evidence" value="ECO:0007669"/>
    <property type="project" value="TreeGrafter"/>
</dbReference>
<keyword evidence="9 11" id="KW-0862">Zinc</keyword>